<dbReference type="Proteomes" id="UP000260665">
    <property type="component" value="Unassembled WGS sequence"/>
</dbReference>
<evidence type="ECO:0000313" key="3">
    <source>
        <dbReference type="Proteomes" id="UP000260665"/>
    </source>
</evidence>
<evidence type="ECO:0000256" key="1">
    <source>
        <dbReference type="SAM" id="SignalP"/>
    </source>
</evidence>
<keyword evidence="3" id="KW-1185">Reference proteome</keyword>
<accession>A0A3E1R7W0</accession>
<name>A0A3E1R7W0_9BURK</name>
<keyword evidence="1" id="KW-0732">Signal</keyword>
<gene>
    <name evidence="2" type="ORF">DIC66_19090</name>
</gene>
<comment type="caution">
    <text evidence="2">The sequence shown here is derived from an EMBL/GenBank/DDBJ whole genome shotgun (WGS) entry which is preliminary data.</text>
</comment>
<proteinExistence type="predicted"/>
<feature type="signal peptide" evidence="1">
    <location>
        <begin position="1"/>
        <end position="23"/>
    </location>
</feature>
<feature type="chain" id="PRO_5017831498" evidence="1">
    <location>
        <begin position="24"/>
        <end position="77"/>
    </location>
</feature>
<evidence type="ECO:0000313" key="2">
    <source>
        <dbReference type="EMBL" id="RFO95333.1"/>
    </source>
</evidence>
<dbReference type="EMBL" id="QFZK01000018">
    <property type="protein sequence ID" value="RFO95333.1"/>
    <property type="molecule type" value="Genomic_DNA"/>
</dbReference>
<protein>
    <submittedName>
        <fullName evidence="2">Uncharacterized protein</fullName>
    </submittedName>
</protein>
<reference evidence="2 3" key="1">
    <citation type="submission" date="2018-05" db="EMBL/GenBank/DDBJ databases">
        <title>Rhodoferax soyangensis sp.nov., isolated from an oligotrophic freshwater lake.</title>
        <authorList>
            <person name="Park M."/>
        </authorList>
    </citation>
    <scope>NUCLEOTIDE SEQUENCE [LARGE SCALE GENOMIC DNA]</scope>
    <source>
        <strain evidence="2 3">IMCC26218</strain>
    </source>
</reference>
<dbReference type="AlphaFoldDB" id="A0A3E1R7W0"/>
<organism evidence="2 3">
    <name type="scientific">Rhodoferax lacus</name>
    <dbReference type="NCBI Taxonomy" id="2184758"/>
    <lineage>
        <taxon>Bacteria</taxon>
        <taxon>Pseudomonadati</taxon>
        <taxon>Pseudomonadota</taxon>
        <taxon>Betaproteobacteria</taxon>
        <taxon>Burkholderiales</taxon>
        <taxon>Comamonadaceae</taxon>
        <taxon>Rhodoferax</taxon>
    </lineage>
</organism>
<sequence>MFTFAKSILLLGLWMFEAAGLGADPGASLFTGHTISGVCNAYKPLQVVYQRKTTELLEQANSLPKTALQVVLQAWPA</sequence>